<accession>A0A212C2T2</accession>
<dbReference type="Pfam" id="PF13637">
    <property type="entry name" value="Ank_4"/>
    <property type="match status" value="1"/>
</dbReference>
<sequence>MDSNGYTPLHIAAKQNQLEVARSLLQYGASANAESVQGVTPLHLAAQEGHAEMVALLLSKQANGNLGNKSGLTPLHLVAQEGHVPVADVLIKHGVTVDATTRLGYSPLHQAAQQGHTDIVTLLLKHGASPNEVSSNGTTPLAIAKRLGYISVTDVLKVVTDETSVEVRLLLSCTPTSDTHHLQGALGDNCRLGERVHCGVGVEFLAFFSFQLITDKHRMSFPETVDEILDVSEDEGTGWDPSHVRVESG</sequence>
<keyword evidence="2 3" id="KW-0040">ANK repeat</keyword>
<protein>
    <submittedName>
        <fullName evidence="4">Uncharacterized protein</fullName>
    </submittedName>
</protein>
<proteinExistence type="predicted"/>
<feature type="repeat" description="ANK" evidence="3">
    <location>
        <begin position="4"/>
        <end position="36"/>
    </location>
</feature>
<keyword evidence="5" id="KW-1185">Reference proteome</keyword>
<dbReference type="PROSITE" id="PS50088">
    <property type="entry name" value="ANK_REPEAT"/>
    <property type="match status" value="4"/>
</dbReference>
<dbReference type="EMBL" id="MKHE01000032">
    <property type="protein sequence ID" value="OWK00295.1"/>
    <property type="molecule type" value="Genomic_DNA"/>
</dbReference>
<evidence type="ECO:0000256" key="3">
    <source>
        <dbReference type="PROSITE-ProRule" id="PRU00023"/>
    </source>
</evidence>
<dbReference type="InterPro" id="IPR002110">
    <property type="entry name" value="Ankyrin_rpt"/>
</dbReference>
<evidence type="ECO:0000313" key="5">
    <source>
        <dbReference type="Proteomes" id="UP000242450"/>
    </source>
</evidence>
<name>A0A212C2T2_CEREH</name>
<dbReference type="Gene3D" id="1.25.40.20">
    <property type="entry name" value="Ankyrin repeat-containing domain"/>
    <property type="match status" value="1"/>
</dbReference>
<dbReference type="PROSITE" id="PS50297">
    <property type="entry name" value="ANK_REP_REGION"/>
    <property type="match status" value="4"/>
</dbReference>
<dbReference type="Proteomes" id="UP000242450">
    <property type="component" value="Chromosome 32"/>
</dbReference>
<dbReference type="Pfam" id="PF12796">
    <property type="entry name" value="Ank_2"/>
    <property type="match status" value="1"/>
</dbReference>
<dbReference type="AlphaFoldDB" id="A0A212C2T2"/>
<feature type="repeat" description="ANK" evidence="3">
    <location>
        <begin position="70"/>
        <end position="102"/>
    </location>
</feature>
<dbReference type="InterPro" id="IPR036770">
    <property type="entry name" value="Ankyrin_rpt-contain_sf"/>
</dbReference>
<evidence type="ECO:0000313" key="4">
    <source>
        <dbReference type="EMBL" id="OWK00295.1"/>
    </source>
</evidence>
<comment type="caution">
    <text evidence="4">The sequence shown here is derived from an EMBL/GenBank/DDBJ whole genome shotgun (WGS) entry which is preliminary data.</text>
</comment>
<keyword evidence="1" id="KW-0677">Repeat</keyword>
<gene>
    <name evidence="4" type="ORF">Celaphus_00019369</name>
</gene>
<dbReference type="PANTHER" id="PTHR24123">
    <property type="entry name" value="ANKYRIN REPEAT-CONTAINING"/>
    <property type="match status" value="1"/>
</dbReference>
<reference evidence="4 5" key="1">
    <citation type="journal article" date="2018" name="Mol. Genet. Genomics">
        <title>The red deer Cervus elaphus genome CerEla1.0: sequencing, annotating, genes, and chromosomes.</title>
        <authorList>
            <person name="Bana N.A."/>
            <person name="Nyiri A."/>
            <person name="Nagy J."/>
            <person name="Frank K."/>
            <person name="Nagy T."/>
            <person name="Steger V."/>
            <person name="Schiller M."/>
            <person name="Lakatos P."/>
            <person name="Sugar L."/>
            <person name="Horn P."/>
            <person name="Barta E."/>
            <person name="Orosz L."/>
        </authorList>
    </citation>
    <scope>NUCLEOTIDE SEQUENCE [LARGE SCALE GENOMIC DNA]</scope>
    <source>
        <strain evidence="4">Hungarian</strain>
    </source>
</reference>
<feature type="repeat" description="ANK" evidence="3">
    <location>
        <begin position="37"/>
        <end position="69"/>
    </location>
</feature>
<evidence type="ECO:0000256" key="1">
    <source>
        <dbReference type="ARBA" id="ARBA00022737"/>
    </source>
</evidence>
<dbReference type="SMART" id="SM00248">
    <property type="entry name" value="ANK"/>
    <property type="match status" value="4"/>
</dbReference>
<dbReference type="SUPFAM" id="SSF48403">
    <property type="entry name" value="Ankyrin repeat"/>
    <property type="match status" value="1"/>
</dbReference>
<evidence type="ECO:0000256" key="2">
    <source>
        <dbReference type="ARBA" id="ARBA00023043"/>
    </source>
</evidence>
<dbReference type="PANTHER" id="PTHR24123:SF71">
    <property type="entry name" value="ANKYRIN 1, ERYTHROCYTIC A ISOFORM X1"/>
    <property type="match status" value="1"/>
</dbReference>
<dbReference type="OrthoDB" id="20872at2759"/>
<dbReference type="InterPro" id="IPR051165">
    <property type="entry name" value="Multifunctional_ANK_Repeat"/>
</dbReference>
<feature type="repeat" description="ANK" evidence="3">
    <location>
        <begin position="103"/>
        <end position="135"/>
    </location>
</feature>
<dbReference type="PRINTS" id="PR01415">
    <property type="entry name" value="ANKYRIN"/>
</dbReference>
<organism evidence="4 5">
    <name type="scientific">Cervus elaphus hippelaphus</name>
    <name type="common">European red deer</name>
    <dbReference type="NCBI Taxonomy" id="46360"/>
    <lineage>
        <taxon>Eukaryota</taxon>
        <taxon>Metazoa</taxon>
        <taxon>Chordata</taxon>
        <taxon>Craniata</taxon>
        <taxon>Vertebrata</taxon>
        <taxon>Euteleostomi</taxon>
        <taxon>Mammalia</taxon>
        <taxon>Eutheria</taxon>
        <taxon>Laurasiatheria</taxon>
        <taxon>Artiodactyla</taxon>
        <taxon>Ruminantia</taxon>
        <taxon>Pecora</taxon>
        <taxon>Cervidae</taxon>
        <taxon>Cervinae</taxon>
        <taxon>Cervus</taxon>
    </lineage>
</organism>